<dbReference type="Proteomes" id="UP000188268">
    <property type="component" value="Unassembled WGS sequence"/>
</dbReference>
<keyword evidence="2" id="KW-1003">Cell membrane</keyword>
<evidence type="ECO:0000313" key="29">
    <source>
        <dbReference type="Proteomes" id="UP000188268"/>
    </source>
</evidence>
<dbReference type="SMART" id="SM00473">
    <property type="entry name" value="PAN_AP"/>
    <property type="match status" value="1"/>
</dbReference>
<evidence type="ECO:0000259" key="27">
    <source>
        <dbReference type="PROSITE" id="PS50948"/>
    </source>
</evidence>
<comment type="subcellular location">
    <subcellularLocation>
        <location evidence="1">Cell membrane</location>
        <topology evidence="1">Single-pass type I membrane protein</topology>
    </subcellularLocation>
</comment>
<keyword evidence="17" id="KW-0325">Glycoprotein</keyword>
<protein>
    <recommendedName>
        <fullName evidence="20">Receptor-like serine/threonine-protein kinase</fullName>
        <ecNumber evidence="20">2.7.11.1</ecNumber>
    </recommendedName>
</protein>
<dbReference type="GO" id="GO:0005524">
    <property type="term" value="F:ATP binding"/>
    <property type="evidence" value="ECO:0007669"/>
    <property type="project" value="UniProtKB-KW"/>
</dbReference>
<dbReference type="InterPro" id="IPR000719">
    <property type="entry name" value="Prot_kinase_dom"/>
</dbReference>
<dbReference type="Pfam" id="PF01453">
    <property type="entry name" value="B_lectin"/>
    <property type="match status" value="1"/>
</dbReference>
<evidence type="ECO:0000256" key="5">
    <source>
        <dbReference type="ARBA" id="ARBA00022679"/>
    </source>
</evidence>
<gene>
    <name evidence="28" type="ORF">CCACVL1_09146</name>
</gene>
<dbReference type="Gene3D" id="3.30.200.20">
    <property type="entry name" value="Phosphorylase Kinase, domain 1"/>
    <property type="match status" value="1"/>
</dbReference>
<evidence type="ECO:0000256" key="2">
    <source>
        <dbReference type="ARBA" id="ARBA00022475"/>
    </source>
</evidence>
<keyword evidence="14 23" id="KW-0472">Membrane</keyword>
<keyword evidence="29" id="KW-1185">Reference proteome</keyword>
<evidence type="ECO:0000256" key="12">
    <source>
        <dbReference type="ARBA" id="ARBA00022840"/>
    </source>
</evidence>
<dbReference type="InterPro" id="IPR001480">
    <property type="entry name" value="Bulb-type_lectin_dom"/>
</dbReference>
<comment type="similarity">
    <text evidence="20">Belongs to the protein kinase superfamily. Ser/Thr protein kinase family.</text>
</comment>
<dbReference type="SUPFAM" id="SSF51110">
    <property type="entry name" value="alpha-D-mannose-specific plant lectins"/>
    <property type="match status" value="2"/>
</dbReference>
<dbReference type="FunFam" id="2.90.10.10:FF:000016">
    <property type="entry name" value="G-type lectin S-receptor-like serine/threonine-protein kinase"/>
    <property type="match status" value="1"/>
</dbReference>
<evidence type="ECO:0000259" key="25">
    <source>
        <dbReference type="PROSITE" id="PS50026"/>
    </source>
</evidence>
<dbReference type="Gene3D" id="1.10.510.10">
    <property type="entry name" value="Transferase(Phosphotransferase) domain 1"/>
    <property type="match status" value="2"/>
</dbReference>
<dbReference type="Pfam" id="PF00024">
    <property type="entry name" value="PAN_1"/>
    <property type="match status" value="1"/>
</dbReference>
<comment type="catalytic activity">
    <reaction evidence="19 20">
        <text>L-seryl-[protein] + ATP = O-phospho-L-seryl-[protein] + ADP + H(+)</text>
        <dbReference type="Rhea" id="RHEA:17989"/>
        <dbReference type="Rhea" id="RHEA-COMP:9863"/>
        <dbReference type="Rhea" id="RHEA-COMP:11604"/>
        <dbReference type="ChEBI" id="CHEBI:15378"/>
        <dbReference type="ChEBI" id="CHEBI:29999"/>
        <dbReference type="ChEBI" id="CHEBI:30616"/>
        <dbReference type="ChEBI" id="CHEBI:83421"/>
        <dbReference type="ChEBI" id="CHEBI:456216"/>
        <dbReference type="EC" id="2.7.11.1"/>
    </reaction>
</comment>
<dbReference type="Gene3D" id="2.90.10.30">
    <property type="match status" value="1"/>
</dbReference>
<dbReference type="InterPro" id="IPR036426">
    <property type="entry name" value="Bulb-type_lectin_dom_sf"/>
</dbReference>
<keyword evidence="13 23" id="KW-1133">Transmembrane helix</keyword>
<evidence type="ECO:0000256" key="16">
    <source>
        <dbReference type="ARBA" id="ARBA00023170"/>
    </source>
</evidence>
<keyword evidence="5 20" id="KW-0808">Transferase</keyword>
<dbReference type="GO" id="GO:0048544">
    <property type="term" value="P:recognition of pollen"/>
    <property type="evidence" value="ECO:0007669"/>
    <property type="project" value="InterPro"/>
</dbReference>
<dbReference type="PIRSF" id="PIRSF000641">
    <property type="entry name" value="SRK"/>
    <property type="match status" value="1"/>
</dbReference>
<feature type="transmembrane region" description="Helical" evidence="23">
    <location>
        <begin position="439"/>
        <end position="462"/>
    </location>
</feature>
<dbReference type="GO" id="GO:0004674">
    <property type="term" value="F:protein serine/threonine kinase activity"/>
    <property type="evidence" value="ECO:0007669"/>
    <property type="project" value="UniProtKB-KW"/>
</dbReference>
<evidence type="ECO:0000256" key="21">
    <source>
        <dbReference type="PROSITE-ProRule" id="PRU00076"/>
    </source>
</evidence>
<dbReference type="OMA" id="QKICVAC"/>
<dbReference type="Gramene" id="OMO87281">
    <property type="protein sequence ID" value="OMO87281"/>
    <property type="gene ID" value="CCACVL1_09146"/>
</dbReference>
<evidence type="ECO:0000256" key="8">
    <source>
        <dbReference type="ARBA" id="ARBA00022734"/>
    </source>
</evidence>
<dbReference type="SMART" id="SM00108">
    <property type="entry name" value="B_lectin"/>
    <property type="match status" value="1"/>
</dbReference>
<dbReference type="PANTHER" id="PTHR47974">
    <property type="entry name" value="OS07G0415500 PROTEIN"/>
    <property type="match status" value="1"/>
</dbReference>
<feature type="domain" description="EGF-like" evidence="25">
    <location>
        <begin position="280"/>
        <end position="321"/>
    </location>
</feature>
<keyword evidence="8" id="KW-0430">Lectin</keyword>
<dbReference type="CDD" id="cd00028">
    <property type="entry name" value="B_lectin"/>
    <property type="match status" value="1"/>
</dbReference>
<organism evidence="28 29">
    <name type="scientific">Corchorus capsularis</name>
    <name type="common">Jute</name>
    <dbReference type="NCBI Taxonomy" id="210143"/>
    <lineage>
        <taxon>Eukaryota</taxon>
        <taxon>Viridiplantae</taxon>
        <taxon>Streptophyta</taxon>
        <taxon>Embryophyta</taxon>
        <taxon>Tracheophyta</taxon>
        <taxon>Spermatophyta</taxon>
        <taxon>Magnoliopsida</taxon>
        <taxon>eudicotyledons</taxon>
        <taxon>Gunneridae</taxon>
        <taxon>Pentapetalae</taxon>
        <taxon>rosids</taxon>
        <taxon>malvids</taxon>
        <taxon>Malvales</taxon>
        <taxon>Malvaceae</taxon>
        <taxon>Grewioideae</taxon>
        <taxon>Apeibeae</taxon>
        <taxon>Corchorus</taxon>
    </lineage>
</organism>
<keyword evidence="12 20" id="KW-0067">ATP-binding</keyword>
<evidence type="ECO:0000256" key="17">
    <source>
        <dbReference type="ARBA" id="ARBA00023180"/>
    </source>
</evidence>
<dbReference type="PROSITE" id="PS50948">
    <property type="entry name" value="PAN"/>
    <property type="match status" value="1"/>
</dbReference>
<evidence type="ECO:0000313" key="28">
    <source>
        <dbReference type="EMBL" id="OMO87281.1"/>
    </source>
</evidence>
<keyword evidence="3 20" id="KW-0723">Serine/threonine-protein kinase</keyword>
<dbReference type="Gene3D" id="2.90.10.10">
    <property type="entry name" value="Bulb-type lectin domain"/>
    <property type="match status" value="1"/>
</dbReference>
<comment type="catalytic activity">
    <reaction evidence="18 20">
        <text>L-threonyl-[protein] + ATP = O-phospho-L-threonyl-[protein] + ADP + H(+)</text>
        <dbReference type="Rhea" id="RHEA:46608"/>
        <dbReference type="Rhea" id="RHEA-COMP:11060"/>
        <dbReference type="Rhea" id="RHEA-COMP:11605"/>
        <dbReference type="ChEBI" id="CHEBI:15378"/>
        <dbReference type="ChEBI" id="CHEBI:30013"/>
        <dbReference type="ChEBI" id="CHEBI:30616"/>
        <dbReference type="ChEBI" id="CHEBI:61977"/>
        <dbReference type="ChEBI" id="CHEBI:456216"/>
        <dbReference type="EC" id="2.7.11.1"/>
    </reaction>
</comment>
<comment type="caution">
    <text evidence="28">The sequence shown here is derived from an EMBL/GenBank/DDBJ whole genome shotgun (WGS) entry which is preliminary data.</text>
</comment>
<proteinExistence type="inferred from homology"/>
<keyword evidence="9" id="KW-0677">Repeat</keyword>
<evidence type="ECO:0000259" key="24">
    <source>
        <dbReference type="PROSITE" id="PS50011"/>
    </source>
</evidence>
<evidence type="ECO:0000259" key="26">
    <source>
        <dbReference type="PROSITE" id="PS50927"/>
    </source>
</evidence>
<dbReference type="InterPro" id="IPR000858">
    <property type="entry name" value="S_locus_glycoprot_dom"/>
</dbReference>
<dbReference type="PROSITE" id="PS51257">
    <property type="entry name" value="PROKAR_LIPOPROTEIN"/>
    <property type="match status" value="1"/>
</dbReference>
<keyword evidence="15" id="KW-1015">Disulfide bond</keyword>
<dbReference type="PROSITE" id="PS50927">
    <property type="entry name" value="BULB_LECTIN"/>
    <property type="match status" value="2"/>
</dbReference>
<dbReference type="InterPro" id="IPR000742">
    <property type="entry name" value="EGF"/>
</dbReference>
<dbReference type="InterPro" id="IPR003609">
    <property type="entry name" value="Pan_app"/>
</dbReference>
<dbReference type="PROSITE" id="PS50011">
    <property type="entry name" value="PROTEIN_KINASE_DOM"/>
    <property type="match status" value="1"/>
</dbReference>
<reference evidence="28 29" key="1">
    <citation type="submission" date="2013-09" db="EMBL/GenBank/DDBJ databases">
        <title>Corchorus capsularis genome sequencing.</title>
        <authorList>
            <person name="Alam M."/>
            <person name="Haque M.S."/>
            <person name="Islam M.S."/>
            <person name="Emdad E.M."/>
            <person name="Islam M.M."/>
            <person name="Ahmed B."/>
            <person name="Halim A."/>
            <person name="Hossen Q.M.M."/>
            <person name="Hossain M.Z."/>
            <person name="Ahmed R."/>
            <person name="Khan M.M."/>
            <person name="Islam R."/>
            <person name="Rashid M.M."/>
            <person name="Khan S.A."/>
            <person name="Rahman M.S."/>
            <person name="Alam M."/>
        </authorList>
    </citation>
    <scope>NUCLEOTIDE SEQUENCE [LARGE SCALE GENOMIC DNA]</scope>
    <source>
        <strain evidence="29">cv. CVL-1</strain>
        <tissue evidence="28">Whole seedling</tissue>
    </source>
</reference>
<dbReference type="Pfam" id="PF07714">
    <property type="entry name" value="PK_Tyr_Ser-Thr"/>
    <property type="match status" value="1"/>
</dbReference>
<evidence type="ECO:0000256" key="19">
    <source>
        <dbReference type="ARBA" id="ARBA00048679"/>
    </source>
</evidence>
<evidence type="ECO:0000256" key="1">
    <source>
        <dbReference type="ARBA" id="ARBA00004251"/>
    </source>
</evidence>
<evidence type="ECO:0000256" key="15">
    <source>
        <dbReference type="ARBA" id="ARBA00023157"/>
    </source>
</evidence>
<dbReference type="InterPro" id="IPR001245">
    <property type="entry name" value="Ser-Thr/Tyr_kinase_cat_dom"/>
</dbReference>
<evidence type="ECO:0000256" key="6">
    <source>
        <dbReference type="ARBA" id="ARBA00022692"/>
    </source>
</evidence>
<evidence type="ECO:0000256" key="18">
    <source>
        <dbReference type="ARBA" id="ARBA00047899"/>
    </source>
</evidence>
<feature type="domain" description="Bulb-type lectin" evidence="26">
    <location>
        <begin position="158"/>
        <end position="276"/>
    </location>
</feature>
<evidence type="ECO:0000256" key="10">
    <source>
        <dbReference type="ARBA" id="ARBA00022741"/>
    </source>
</evidence>
<feature type="region of interest" description="Disordered" evidence="22">
    <location>
        <begin position="744"/>
        <end position="768"/>
    </location>
</feature>
<evidence type="ECO:0000256" key="23">
    <source>
        <dbReference type="SAM" id="Phobius"/>
    </source>
</evidence>
<evidence type="ECO:0000256" key="22">
    <source>
        <dbReference type="SAM" id="MobiDB-lite"/>
    </source>
</evidence>
<feature type="domain" description="Protein kinase" evidence="24">
    <location>
        <begin position="470"/>
        <end position="768"/>
    </location>
</feature>
<feature type="domain" description="Apple" evidence="27">
    <location>
        <begin position="328"/>
        <end position="408"/>
    </location>
</feature>
<evidence type="ECO:0000256" key="7">
    <source>
        <dbReference type="ARBA" id="ARBA00022729"/>
    </source>
</evidence>
<name>A0A1R3IXI1_COCAP</name>
<evidence type="ECO:0000256" key="9">
    <source>
        <dbReference type="ARBA" id="ARBA00022737"/>
    </source>
</evidence>
<dbReference type="OrthoDB" id="733107at2759"/>
<sequence length="768" mass="85595">MLEQERFCHGSTLLLCISLGCLLFGVVVSDIPLGSKLSVEEKNSWVSSTGDFAIGFYNRPDQPNQFRVGIRFNSKLIPDDRHEVVWVPGGDVSVSNNSYFQLQKNGELVLFDALQGQVLWTSKTSQLSVASAFLRDDGNLVLLNEKKDLVWQSFDYPTDTLLPGQRLSASSTLRAASKDDISSLYSLYMNVSGQLQLRWESSIIYWGSGRLSHSNLSAVLTSAGSLQLVSPNLGTIWSVFGEDHNDTVSFRFLRLDVDGNLRLYSWKEESQTWKSVWKAVEDQCKVFATCHQRGVCVYNASGSPVCSCPFHQSAQANSNCLVSSNHDCKSGSVMVEHNHMFLYGLYPVNDSISLTSLDQCKKMCLTDSSCTAITFTNDGSATCSMIRTQYVTGYSDPSLSSTSFVKSCSDPVAVNPIIVPSKSPPQANTESYKICVPCLVGAASATFVVFVLIQLGIGFYLYKKRRNSSYRRLASLAYSSPGSKYLIMLSFTEIKDLTGNFNLQIGPKMFKGALANNQPVVVKELEATIEARKLRAAVSKIGCIYHKGLVKLEGYCCELDHRYLVYEYAKNGSVDKYIEDSNLAETLTWRKRMEICLSVGRAIFYLHTECREFLCHGNLKCENVVLDEDFEAKVNEFGLGMLYGEASSHRASAEKDVEDFGKIVLTLVSGLREVNDVLDWAYKEWMDGHPENVVDKRLKSEVDAEELERALRIAFWCLQTDERVKPSMGEVVKVLEGTLPVDPPPPPFTCWRSPREEDESSELGSEVV</sequence>
<keyword evidence="11 20" id="KW-0418">Kinase</keyword>
<dbReference type="PROSITE" id="PS50026">
    <property type="entry name" value="EGF_3"/>
    <property type="match status" value="1"/>
</dbReference>
<keyword evidence="10 20" id="KW-0547">Nucleotide-binding</keyword>
<evidence type="ECO:0000256" key="3">
    <source>
        <dbReference type="ARBA" id="ARBA00022527"/>
    </source>
</evidence>
<dbReference type="PANTHER" id="PTHR47974:SF13">
    <property type="entry name" value="G-TYPE LECTIN S-RECEPTOR-LIKE SERINE_THREONINE-PROTEIN KINASE SD3-1"/>
    <property type="match status" value="1"/>
</dbReference>
<evidence type="ECO:0000256" key="13">
    <source>
        <dbReference type="ARBA" id="ARBA00022989"/>
    </source>
</evidence>
<evidence type="ECO:0000256" key="20">
    <source>
        <dbReference type="PIRNR" id="PIRNR000641"/>
    </source>
</evidence>
<dbReference type="EMBL" id="AWWV01009236">
    <property type="protein sequence ID" value="OMO87281.1"/>
    <property type="molecule type" value="Genomic_DNA"/>
</dbReference>
<keyword evidence="16" id="KW-0675">Receptor</keyword>
<dbReference type="AlphaFoldDB" id="A0A1R3IXI1"/>
<dbReference type="SUPFAM" id="SSF56112">
    <property type="entry name" value="Protein kinase-like (PK-like)"/>
    <property type="match status" value="1"/>
</dbReference>
<dbReference type="GO" id="GO:0005886">
    <property type="term" value="C:plasma membrane"/>
    <property type="evidence" value="ECO:0007669"/>
    <property type="project" value="UniProtKB-SubCell"/>
</dbReference>
<dbReference type="EC" id="2.7.11.1" evidence="20"/>
<evidence type="ECO:0000256" key="14">
    <source>
        <dbReference type="ARBA" id="ARBA00023136"/>
    </source>
</evidence>
<feature type="domain" description="Bulb-type lectin" evidence="26">
    <location>
        <begin position="30"/>
        <end position="155"/>
    </location>
</feature>
<evidence type="ECO:0000256" key="4">
    <source>
        <dbReference type="ARBA" id="ARBA00022536"/>
    </source>
</evidence>
<dbReference type="InterPro" id="IPR024171">
    <property type="entry name" value="SRK-like_kinase"/>
</dbReference>
<evidence type="ECO:0000256" key="11">
    <source>
        <dbReference type="ARBA" id="ARBA00022777"/>
    </source>
</evidence>
<dbReference type="FunFam" id="1.10.510.10:FF:000846">
    <property type="entry name" value="G-type lectin S-receptor-like serine/threonine-protein kinase SD3-1"/>
    <property type="match status" value="1"/>
</dbReference>
<dbReference type="GO" id="GO:0106310">
    <property type="term" value="F:protein serine kinase activity"/>
    <property type="evidence" value="ECO:0007669"/>
    <property type="project" value="RHEA"/>
</dbReference>
<keyword evidence="4 21" id="KW-0245">EGF-like domain</keyword>
<keyword evidence="6 23" id="KW-0812">Transmembrane</keyword>
<comment type="caution">
    <text evidence="21">Lacks conserved residue(s) required for the propagation of feature annotation.</text>
</comment>
<dbReference type="InterPro" id="IPR011009">
    <property type="entry name" value="Kinase-like_dom_sf"/>
</dbReference>
<accession>A0A1R3IXI1</accession>
<keyword evidence="7" id="KW-0732">Signal</keyword>
<dbReference type="FunFam" id="3.30.200.20:FF:000798">
    <property type="entry name" value="G-type lectin S-receptor-like serine/threonine-protein kinase SD3-1"/>
    <property type="match status" value="1"/>
</dbReference>
<dbReference type="Pfam" id="PF00954">
    <property type="entry name" value="S_locus_glycop"/>
    <property type="match status" value="1"/>
</dbReference>
<dbReference type="GO" id="GO:0030246">
    <property type="term" value="F:carbohydrate binding"/>
    <property type="evidence" value="ECO:0007669"/>
    <property type="project" value="UniProtKB-KW"/>
</dbReference>